<feature type="transmembrane region" description="Helical" evidence="1">
    <location>
        <begin position="6"/>
        <end position="22"/>
    </location>
</feature>
<keyword evidence="1" id="KW-0812">Transmembrane</keyword>
<dbReference type="AlphaFoldDB" id="A0AAV5SC09"/>
<reference evidence="2" key="1">
    <citation type="submission" date="2023-10" db="EMBL/GenBank/DDBJ databases">
        <title>Genome assembly of Pristionchus species.</title>
        <authorList>
            <person name="Yoshida K."/>
            <person name="Sommer R.J."/>
        </authorList>
    </citation>
    <scope>NUCLEOTIDE SEQUENCE</scope>
    <source>
        <strain evidence="2">RS0144</strain>
    </source>
</reference>
<proteinExistence type="predicted"/>
<dbReference type="Proteomes" id="UP001432027">
    <property type="component" value="Unassembled WGS sequence"/>
</dbReference>
<dbReference type="EMBL" id="BTSX01000001">
    <property type="protein sequence ID" value="GMS80862.1"/>
    <property type="molecule type" value="Genomic_DNA"/>
</dbReference>
<keyword evidence="1" id="KW-0472">Membrane</keyword>
<accession>A0AAV5SC09</accession>
<sequence>SNISMISFVYGVSIFCMLYAWIKPIEMQIAGRTLPRVCSTGNLIDPVYTIGINYATGAASALSAIVHLIVTVKVLERATSMGGSKQQLISKKDIKFTITSMIKGATTILFDSIPRLCGVYAMIQEQLTGVDPQSDCFR</sequence>
<organism evidence="2 3">
    <name type="scientific">Pristionchus entomophagus</name>
    <dbReference type="NCBI Taxonomy" id="358040"/>
    <lineage>
        <taxon>Eukaryota</taxon>
        <taxon>Metazoa</taxon>
        <taxon>Ecdysozoa</taxon>
        <taxon>Nematoda</taxon>
        <taxon>Chromadorea</taxon>
        <taxon>Rhabditida</taxon>
        <taxon>Rhabditina</taxon>
        <taxon>Diplogasteromorpha</taxon>
        <taxon>Diplogasteroidea</taxon>
        <taxon>Neodiplogasteridae</taxon>
        <taxon>Pristionchus</taxon>
    </lineage>
</organism>
<gene>
    <name evidence="2" type="ORF">PENTCL1PPCAC_3037</name>
</gene>
<evidence type="ECO:0000313" key="3">
    <source>
        <dbReference type="Proteomes" id="UP001432027"/>
    </source>
</evidence>
<name>A0AAV5SC09_9BILA</name>
<keyword evidence="3" id="KW-1185">Reference proteome</keyword>
<protein>
    <recommendedName>
        <fullName evidence="4">G protein-coupled receptor</fullName>
    </recommendedName>
</protein>
<evidence type="ECO:0000256" key="1">
    <source>
        <dbReference type="SAM" id="Phobius"/>
    </source>
</evidence>
<evidence type="ECO:0008006" key="4">
    <source>
        <dbReference type="Google" id="ProtNLM"/>
    </source>
</evidence>
<comment type="caution">
    <text evidence="2">The sequence shown here is derived from an EMBL/GenBank/DDBJ whole genome shotgun (WGS) entry which is preliminary data.</text>
</comment>
<feature type="non-terminal residue" evidence="2">
    <location>
        <position position="1"/>
    </location>
</feature>
<keyword evidence="1" id="KW-1133">Transmembrane helix</keyword>
<evidence type="ECO:0000313" key="2">
    <source>
        <dbReference type="EMBL" id="GMS80862.1"/>
    </source>
</evidence>